<organism evidence="2 3">
    <name type="scientific">Segatella copri</name>
    <dbReference type="NCBI Taxonomy" id="165179"/>
    <lineage>
        <taxon>Bacteria</taxon>
        <taxon>Pseudomonadati</taxon>
        <taxon>Bacteroidota</taxon>
        <taxon>Bacteroidia</taxon>
        <taxon>Bacteroidales</taxon>
        <taxon>Prevotellaceae</taxon>
        <taxon>Segatella</taxon>
    </lineage>
</organism>
<dbReference type="EMBL" id="JAHOEI010000001">
    <property type="protein sequence ID" value="MBV3386242.1"/>
    <property type="molecule type" value="Genomic_DNA"/>
</dbReference>
<dbReference type="Proteomes" id="UP001196765">
    <property type="component" value="Unassembled WGS sequence"/>
</dbReference>
<feature type="region of interest" description="Disordered" evidence="1">
    <location>
        <begin position="170"/>
        <end position="189"/>
    </location>
</feature>
<evidence type="ECO:0000256" key="1">
    <source>
        <dbReference type="SAM" id="MobiDB-lite"/>
    </source>
</evidence>
<gene>
    <name evidence="2" type="ORF">KSW82_00550</name>
</gene>
<comment type="caution">
    <text evidence="2">The sequence shown here is derived from an EMBL/GenBank/DDBJ whole genome shotgun (WGS) entry which is preliminary data.</text>
</comment>
<accession>A0AAW4MUF1</accession>
<protein>
    <submittedName>
        <fullName evidence="2">Uncharacterized protein</fullName>
    </submittedName>
</protein>
<proteinExistence type="predicted"/>
<evidence type="ECO:0000313" key="3">
    <source>
        <dbReference type="Proteomes" id="UP001196765"/>
    </source>
</evidence>
<reference evidence="2" key="1">
    <citation type="submission" date="2021-06" db="EMBL/GenBank/DDBJ databases">
        <title>Collection of gut derived symbiotic bacterial strains cultured from healthy donors.</title>
        <authorList>
            <person name="Lin H."/>
            <person name="Littmann E."/>
            <person name="Pamer E.G."/>
        </authorList>
    </citation>
    <scope>NUCLEOTIDE SEQUENCE</scope>
    <source>
        <strain evidence="2">MSK.21.74</strain>
    </source>
</reference>
<dbReference type="RefSeq" id="WP_217743749.1">
    <property type="nucleotide sequence ID" value="NZ_JAHOEI010000001.1"/>
</dbReference>
<evidence type="ECO:0000313" key="2">
    <source>
        <dbReference type="EMBL" id="MBV3386242.1"/>
    </source>
</evidence>
<sequence length="617" mass="68498">MIEVASCVGTVKYIRRGISAISYEIALDTNSITSDGETGEFLTTNLGNFRFIKHVGGDSEEQQDVCSTYNYLVMFIGSGGTCIMMKYPNGTGGYKYSTFRGNCSISDAMEACNVSEGSIRLIKFFWYDKPIKVDDSYDYIDKLCRNLGVPSDDMQLKILASNTLTVVRNGVDGEKGDKGDPGTAGARGSSGPIWRQHVGFVSATADAPYQYYTGSNDERFLDVVLLDKVWYRCLKSYKSTGTDDVRNTTTGKEFANYWTSADMANFTFIATQFLLADNAKINLFGSNEINLYDDNENGTLFASFRVPSSKNQFEGDQGKYVLWIGAENPVNAPYYVRKDGVANMNRCYLGQVAVVKNRNKWYFEDATNAGIYYGEEYNDGSENKDDFHPYTRSVWLADRGYTFGLCGDNAIYEQTGWGGYVKMWQMNGYDIIGDDYNKKYPKLNEAAIEIRKSLKDLPSQVPAYDCIGIDMSVIGNTKADSIGIDIGTFNGQNSIGLRITSKGGTKNNHAIQIETGDIAGLRPYIREVSVSTTLDIYDHTIYCTNSGDITLTLPSLPIKGQEYLIIQGNGRVNINASHAFFGQGADGKSKSWYSGSTNQYSWLVFTGSVWVVQYVNH</sequence>
<name>A0AAW4MUF1_9BACT</name>
<dbReference type="AlphaFoldDB" id="A0AAW4MUF1"/>
<feature type="compositionally biased region" description="Basic and acidic residues" evidence="1">
    <location>
        <begin position="171"/>
        <end position="180"/>
    </location>
</feature>